<dbReference type="PANTHER" id="PTHR33843">
    <property type="entry name" value="ASCORBATE-SPECIFIC PTS SYSTEM EIIC COMPONENT"/>
    <property type="match status" value="1"/>
</dbReference>
<feature type="transmembrane region" description="Helical" evidence="14">
    <location>
        <begin position="366"/>
        <end position="387"/>
    </location>
</feature>
<keyword evidence="16" id="KW-1185">Reference proteome</keyword>
<name>A0A0R2LGJ3_9LACO</name>
<feature type="transmembrane region" description="Helical" evidence="14">
    <location>
        <begin position="38"/>
        <end position="58"/>
    </location>
</feature>
<evidence type="ECO:0000256" key="7">
    <source>
        <dbReference type="ARBA" id="ARBA00022692"/>
    </source>
</evidence>
<evidence type="ECO:0000256" key="1">
    <source>
        <dbReference type="ARBA" id="ARBA00004651"/>
    </source>
</evidence>
<proteinExistence type="inferred from homology"/>
<dbReference type="InterPro" id="IPR004703">
    <property type="entry name" value="PTS_sugar-sp_permease"/>
</dbReference>
<keyword evidence="5" id="KW-0762">Sugar transport</keyword>
<feature type="transmembrane region" description="Helical" evidence="14">
    <location>
        <begin position="337"/>
        <end position="359"/>
    </location>
</feature>
<comment type="subcellular location">
    <subcellularLocation>
        <location evidence="1">Cell membrane</location>
        <topology evidence="1">Multi-pass membrane protein</topology>
    </subcellularLocation>
</comment>
<comment type="caution">
    <text evidence="15">The sequence shown here is derived from an EMBL/GenBank/DDBJ whole genome shotgun (WGS) entry which is preliminary data.</text>
</comment>
<evidence type="ECO:0000256" key="12">
    <source>
        <dbReference type="ARBA" id="ARBA00039702"/>
    </source>
</evidence>
<dbReference type="GO" id="GO:0009401">
    <property type="term" value="P:phosphoenolpyruvate-dependent sugar phosphotransferase system"/>
    <property type="evidence" value="ECO:0007669"/>
    <property type="project" value="UniProtKB-KW"/>
</dbReference>
<keyword evidence="4" id="KW-1003">Cell membrane</keyword>
<sequence length="457" mass="48367">MNFIFSFFNQPAIIIGLIAFIGLITLHKPVEKVLTGTFKTVIGFVILSQGGNIISSALTNLSPAFESAFHVQGVIPSNEAVIGTAQKLFGPEMALIMAFGFLCNILIARFTKFKYIFLSGHHILFMSALLSAVLSTLGFKGTELVIVGSLLLGAVMTLSPAVTQPFYRKVTGNDSVAMGHFNGISYCLSPMISKLVGNKEHSTESIKVPKRLSFFKDNTISTVLVMLILYVVTYLMAKQSVVLKLSGGDNVVMFAIMQAIIFTAGFVIVLQGVRMMLAEIVPAFKGISEKIVPDATPALDVPVIFPYAPNAVLIGFISSTVGGLLVFALLPFTSLPIIIPGLINLFFVGAGVGVLSNAVGGIRGTIIGGIFNGALITFLPALMLPVLGKLGFANSTFGDADFAVVGIVVGHIGEIFGKIGVYALIGVLALIFIIGSVIKTKRMAVKANSEEPVEAAK</sequence>
<comment type="subunit">
    <text evidence="2">Homodimer.</text>
</comment>
<feature type="transmembrane region" description="Helical" evidence="14">
    <location>
        <begin position="252"/>
        <end position="270"/>
    </location>
</feature>
<dbReference type="STRING" id="616990.IV54_GL001179"/>
<comment type="function">
    <text evidence="10">The phosphoenolpyruvate-dependent sugar phosphotransferase system (sugar PTS), a major carbohydrate active transport system, catalyzes the phosphorylation of incoming sugar substrates concomitantly with their translocation across the cell membrane. The enzyme II UlaABC PTS system is involved in ascorbate transport.</text>
</comment>
<evidence type="ECO:0000313" key="15">
    <source>
        <dbReference type="EMBL" id="KRN97879.1"/>
    </source>
</evidence>
<evidence type="ECO:0000256" key="8">
    <source>
        <dbReference type="ARBA" id="ARBA00022989"/>
    </source>
</evidence>
<keyword evidence="9 14" id="KW-0472">Membrane</keyword>
<evidence type="ECO:0000256" key="9">
    <source>
        <dbReference type="ARBA" id="ARBA00023136"/>
    </source>
</evidence>
<dbReference type="NCBIfam" id="NF009553">
    <property type="entry name" value="PRK12997.1-5"/>
    <property type="match status" value="1"/>
</dbReference>
<feature type="transmembrane region" description="Helical" evidence="14">
    <location>
        <begin position="419"/>
        <end position="438"/>
    </location>
</feature>
<evidence type="ECO:0000256" key="4">
    <source>
        <dbReference type="ARBA" id="ARBA00022475"/>
    </source>
</evidence>
<gene>
    <name evidence="15" type="ORF">IV54_GL001179</name>
</gene>
<evidence type="ECO:0000256" key="10">
    <source>
        <dbReference type="ARBA" id="ARBA00037387"/>
    </source>
</evidence>
<dbReference type="InterPro" id="IPR051562">
    <property type="entry name" value="Ascorbate-PTS_EIIC"/>
</dbReference>
<feature type="transmembrane region" description="Helical" evidence="14">
    <location>
        <begin position="6"/>
        <end position="26"/>
    </location>
</feature>
<dbReference type="Proteomes" id="UP000051906">
    <property type="component" value="Unassembled WGS sequence"/>
</dbReference>
<dbReference type="PATRIC" id="fig|616990.3.peg.1267"/>
<evidence type="ECO:0000256" key="6">
    <source>
        <dbReference type="ARBA" id="ARBA00022683"/>
    </source>
</evidence>
<feature type="transmembrane region" description="Helical" evidence="14">
    <location>
        <begin position="115"/>
        <end position="138"/>
    </location>
</feature>
<comment type="similarity">
    <text evidence="11">Belongs to the UlaA family.</text>
</comment>
<evidence type="ECO:0000256" key="14">
    <source>
        <dbReference type="SAM" id="Phobius"/>
    </source>
</evidence>
<evidence type="ECO:0000256" key="13">
    <source>
        <dbReference type="ARBA" id="ARBA00042859"/>
    </source>
</evidence>
<dbReference type="OrthoDB" id="9796178at2"/>
<reference evidence="15 16" key="1">
    <citation type="journal article" date="2015" name="Genome Announc.">
        <title>Expanding the biotechnology potential of lactobacilli through comparative genomics of 213 strains and associated genera.</title>
        <authorList>
            <person name="Sun Z."/>
            <person name="Harris H.M."/>
            <person name="McCann A."/>
            <person name="Guo C."/>
            <person name="Argimon S."/>
            <person name="Zhang W."/>
            <person name="Yang X."/>
            <person name="Jeffery I.B."/>
            <person name="Cooney J.C."/>
            <person name="Kagawa T.F."/>
            <person name="Liu W."/>
            <person name="Song Y."/>
            <person name="Salvetti E."/>
            <person name="Wrobel A."/>
            <person name="Rasinkangas P."/>
            <person name="Parkhill J."/>
            <person name="Rea M.C."/>
            <person name="O'Sullivan O."/>
            <person name="Ritari J."/>
            <person name="Douillard F.P."/>
            <person name="Paul Ross R."/>
            <person name="Yang R."/>
            <person name="Briner A.E."/>
            <person name="Felis G.E."/>
            <person name="de Vos W.M."/>
            <person name="Barrangou R."/>
            <person name="Klaenhammer T.R."/>
            <person name="Caufield P.W."/>
            <person name="Cui Y."/>
            <person name="Zhang H."/>
            <person name="O'Toole P.W."/>
        </authorList>
    </citation>
    <scope>NUCLEOTIDE SEQUENCE [LARGE SCALE GENOMIC DNA]</scope>
    <source>
        <strain evidence="15 16">DSM 22467</strain>
    </source>
</reference>
<dbReference type="Pfam" id="PF03611">
    <property type="entry name" value="EIIC-GAT"/>
    <property type="match status" value="1"/>
</dbReference>
<evidence type="ECO:0000313" key="16">
    <source>
        <dbReference type="Proteomes" id="UP000051906"/>
    </source>
</evidence>
<keyword evidence="6" id="KW-0598">Phosphotransferase system</keyword>
<feature type="transmembrane region" description="Helical" evidence="14">
    <location>
        <begin position="219"/>
        <end position="237"/>
    </location>
</feature>
<dbReference type="NCBIfam" id="NF006920">
    <property type="entry name" value="PRK09410.1-2"/>
    <property type="match status" value="1"/>
</dbReference>
<dbReference type="RefSeq" id="WP_057879311.1">
    <property type="nucleotide sequence ID" value="NZ_JQCA01000163.1"/>
</dbReference>
<feature type="transmembrane region" description="Helical" evidence="14">
    <location>
        <begin position="311"/>
        <end position="331"/>
    </location>
</feature>
<feature type="transmembrane region" description="Helical" evidence="14">
    <location>
        <begin position="144"/>
        <end position="162"/>
    </location>
</feature>
<dbReference type="PANTHER" id="PTHR33843:SF4">
    <property type="entry name" value="ASCORBATE-SPECIFIC PTS SYSTEM EIIC COMPONENT"/>
    <property type="match status" value="1"/>
</dbReference>
<dbReference type="GO" id="GO:0005886">
    <property type="term" value="C:plasma membrane"/>
    <property type="evidence" value="ECO:0007669"/>
    <property type="project" value="UniProtKB-SubCell"/>
</dbReference>
<dbReference type="EMBL" id="JQCA01000163">
    <property type="protein sequence ID" value="KRN97879.1"/>
    <property type="molecule type" value="Genomic_DNA"/>
</dbReference>
<keyword evidence="7 14" id="KW-0812">Transmembrane</keyword>
<protein>
    <recommendedName>
        <fullName evidence="12">Ascorbate-specific PTS system EIIC component</fullName>
    </recommendedName>
    <alternativeName>
        <fullName evidence="13">Ascorbate-specific permease IIC component UlaA</fullName>
    </alternativeName>
</protein>
<evidence type="ECO:0000256" key="5">
    <source>
        <dbReference type="ARBA" id="ARBA00022597"/>
    </source>
</evidence>
<evidence type="ECO:0000256" key="11">
    <source>
        <dbReference type="ARBA" id="ARBA00038218"/>
    </source>
</evidence>
<evidence type="ECO:0000256" key="2">
    <source>
        <dbReference type="ARBA" id="ARBA00011738"/>
    </source>
</evidence>
<organism evidence="15 16">
    <name type="scientific">Levilactobacillus paucivorans</name>
    <dbReference type="NCBI Taxonomy" id="616990"/>
    <lineage>
        <taxon>Bacteria</taxon>
        <taxon>Bacillati</taxon>
        <taxon>Bacillota</taxon>
        <taxon>Bacilli</taxon>
        <taxon>Lactobacillales</taxon>
        <taxon>Lactobacillaceae</taxon>
        <taxon>Levilactobacillus</taxon>
    </lineage>
</organism>
<keyword evidence="8 14" id="KW-1133">Transmembrane helix</keyword>
<evidence type="ECO:0000256" key="3">
    <source>
        <dbReference type="ARBA" id="ARBA00022448"/>
    </source>
</evidence>
<dbReference type="AlphaFoldDB" id="A0A0R2LGJ3"/>
<feature type="transmembrane region" description="Helical" evidence="14">
    <location>
        <begin position="88"/>
        <end position="108"/>
    </location>
</feature>
<accession>A0A0R2LGJ3</accession>
<keyword evidence="3" id="KW-0813">Transport</keyword>